<gene>
    <name evidence="9" type="ORF">FHW18_005488</name>
</gene>
<sequence>MLTFLGFAMVVTFMTLIMTKRLSPLVALIIVPIAFALLGGFYAEVGGYMLDGIRKIAPTGVLLMFAILYFGLMLDAGLFDPLINGMLKLVRGDPLKVVIGTAILALGVSLDGDGSTTYMITVSAMLPLYRKLGLRPLVMACVIMLSSGVMNILPWGGPTSRAAAVLHLDVGDVFVPMIPAMIVGAIGVILISVWMGLRERARIGRIDYVGDKAGTGAMAMAGAGAAGAFPGGSGATVARPPVDDDASRNTEEDALQSETEAAKRPKLIWVNAVLTVGLMIALIYGVLPLPVLFMIGFAIALLINYPGMKAQRDRIASHADSVLAVVAVIFAAGIFTGILAGTGMIEAMAKSALALLPPALGPYLAPITAVLSLPFTFFLSNDAFYYGVVPIIAQVAGNYGISPVEIARASLVGQPVHLLSPLVPSTYLLVALAGVEFGDHQKFTIKWGILICALMLVAGLVFGIFPLIGG</sequence>
<proteinExistence type="predicted"/>
<dbReference type="PANTHER" id="PTHR30354">
    <property type="entry name" value="GNT FAMILY GLUCONATE TRANSPORTER"/>
    <property type="match status" value="1"/>
</dbReference>
<evidence type="ECO:0000313" key="10">
    <source>
        <dbReference type="Proteomes" id="UP000542125"/>
    </source>
</evidence>
<dbReference type="GO" id="GO:0005886">
    <property type="term" value="C:plasma membrane"/>
    <property type="evidence" value="ECO:0007669"/>
    <property type="project" value="TreeGrafter"/>
</dbReference>
<feature type="transmembrane region" description="Helical" evidence="7">
    <location>
        <begin position="319"/>
        <end position="340"/>
    </location>
</feature>
<comment type="caution">
    <text evidence="9">The sequence shown here is derived from an EMBL/GenBank/DDBJ whole genome shotgun (WGS) entry which is preliminary data.</text>
</comment>
<dbReference type="GO" id="GO:0015128">
    <property type="term" value="F:gluconate transmembrane transporter activity"/>
    <property type="evidence" value="ECO:0007669"/>
    <property type="project" value="InterPro"/>
</dbReference>
<evidence type="ECO:0000259" key="8">
    <source>
        <dbReference type="Pfam" id="PF03600"/>
    </source>
</evidence>
<evidence type="ECO:0000256" key="5">
    <source>
        <dbReference type="ARBA" id="ARBA00023136"/>
    </source>
</evidence>
<feature type="transmembrane region" description="Helical" evidence="7">
    <location>
        <begin position="447"/>
        <end position="468"/>
    </location>
</feature>
<feature type="domain" description="Citrate transporter-like" evidence="8">
    <location>
        <begin position="14"/>
        <end position="413"/>
    </location>
</feature>
<dbReference type="InterPro" id="IPR004680">
    <property type="entry name" value="Cit_transptr-like_dom"/>
</dbReference>
<comment type="subcellular location">
    <subcellularLocation>
        <location evidence="1">Membrane</location>
        <topology evidence="1">Multi-pass membrane protein</topology>
    </subcellularLocation>
</comment>
<keyword evidence="2" id="KW-0813">Transport</keyword>
<reference evidence="9 10" key="1">
    <citation type="submission" date="2020-07" db="EMBL/GenBank/DDBJ databases">
        <title>Genomic Encyclopedia of Type Strains, Phase IV (KMG-V): Genome sequencing to study the core and pangenomes of soil and plant-associated prokaryotes.</title>
        <authorList>
            <person name="Whitman W."/>
        </authorList>
    </citation>
    <scope>NUCLEOTIDE SEQUENCE [LARGE SCALE GENOMIC DNA]</scope>
    <source>
        <strain evidence="9 10">SAS40</strain>
    </source>
</reference>
<evidence type="ECO:0000256" key="1">
    <source>
        <dbReference type="ARBA" id="ARBA00004141"/>
    </source>
</evidence>
<feature type="transmembrane region" description="Helical" evidence="7">
    <location>
        <begin position="99"/>
        <end position="120"/>
    </location>
</feature>
<evidence type="ECO:0000256" key="6">
    <source>
        <dbReference type="SAM" id="MobiDB-lite"/>
    </source>
</evidence>
<evidence type="ECO:0000256" key="7">
    <source>
        <dbReference type="SAM" id="Phobius"/>
    </source>
</evidence>
<protein>
    <submittedName>
        <fullName evidence="9">CitMHS family citrate-Mg2+:H+ or citrate-Ca2+:H+ symporter</fullName>
    </submittedName>
</protein>
<dbReference type="AlphaFoldDB" id="A0A7Y9LPN0"/>
<dbReference type="EMBL" id="JACBYR010000004">
    <property type="protein sequence ID" value="NYE86162.1"/>
    <property type="molecule type" value="Genomic_DNA"/>
</dbReference>
<dbReference type="InterPro" id="IPR014738">
    <property type="entry name" value="Citrate_transporter"/>
</dbReference>
<feature type="transmembrane region" description="Helical" evidence="7">
    <location>
        <begin position="360"/>
        <end position="379"/>
    </location>
</feature>
<feature type="transmembrane region" description="Helical" evidence="7">
    <location>
        <begin position="384"/>
        <end position="401"/>
    </location>
</feature>
<feature type="region of interest" description="Disordered" evidence="6">
    <location>
        <begin position="239"/>
        <end position="258"/>
    </location>
</feature>
<feature type="compositionally biased region" description="Basic and acidic residues" evidence="6">
    <location>
        <begin position="241"/>
        <end position="251"/>
    </location>
</feature>
<evidence type="ECO:0000256" key="2">
    <source>
        <dbReference type="ARBA" id="ARBA00022448"/>
    </source>
</evidence>
<keyword evidence="5 7" id="KW-0472">Membrane</keyword>
<keyword evidence="3 7" id="KW-0812">Transmembrane</keyword>
<dbReference type="GO" id="GO:0015137">
    <property type="term" value="F:citrate transmembrane transporter activity"/>
    <property type="evidence" value="ECO:0007669"/>
    <property type="project" value="InterPro"/>
</dbReference>
<dbReference type="Proteomes" id="UP000542125">
    <property type="component" value="Unassembled WGS sequence"/>
</dbReference>
<organism evidence="9 10">
    <name type="scientific">Pigmentiphaga litoralis</name>
    <dbReference type="NCBI Taxonomy" id="516702"/>
    <lineage>
        <taxon>Bacteria</taxon>
        <taxon>Pseudomonadati</taxon>
        <taxon>Pseudomonadota</taxon>
        <taxon>Betaproteobacteria</taxon>
        <taxon>Burkholderiales</taxon>
        <taxon>Alcaligenaceae</taxon>
        <taxon>Pigmentiphaga</taxon>
    </lineage>
</organism>
<dbReference type="PANTHER" id="PTHR30354:SF26">
    <property type="entry name" value="TRANSPORTER, PUTATIVE-RELATED"/>
    <property type="match status" value="1"/>
</dbReference>
<feature type="transmembrane region" description="Helical" evidence="7">
    <location>
        <begin position="173"/>
        <end position="197"/>
    </location>
</feature>
<evidence type="ECO:0000256" key="3">
    <source>
        <dbReference type="ARBA" id="ARBA00022692"/>
    </source>
</evidence>
<feature type="transmembrane region" description="Helical" evidence="7">
    <location>
        <begin position="416"/>
        <end position="435"/>
    </location>
</feature>
<feature type="transmembrane region" description="Helical" evidence="7">
    <location>
        <begin position="291"/>
        <end position="307"/>
    </location>
</feature>
<dbReference type="RefSeq" id="WP_179590974.1">
    <property type="nucleotide sequence ID" value="NZ_JACBYR010000004.1"/>
</dbReference>
<dbReference type="Pfam" id="PF03600">
    <property type="entry name" value="CitMHS"/>
    <property type="match status" value="1"/>
</dbReference>
<feature type="transmembrane region" description="Helical" evidence="7">
    <location>
        <begin position="29"/>
        <end position="49"/>
    </location>
</feature>
<evidence type="ECO:0000256" key="4">
    <source>
        <dbReference type="ARBA" id="ARBA00022989"/>
    </source>
</evidence>
<feature type="transmembrane region" description="Helical" evidence="7">
    <location>
        <begin position="132"/>
        <end position="153"/>
    </location>
</feature>
<keyword evidence="10" id="KW-1185">Reference proteome</keyword>
<name>A0A7Y9LPN0_9BURK</name>
<accession>A0A7Y9LPN0</accession>
<keyword evidence="4 7" id="KW-1133">Transmembrane helix</keyword>
<evidence type="ECO:0000313" key="9">
    <source>
        <dbReference type="EMBL" id="NYE86162.1"/>
    </source>
</evidence>
<dbReference type="InterPro" id="IPR003474">
    <property type="entry name" value="Glcn_transporter"/>
</dbReference>
<feature type="transmembrane region" description="Helical" evidence="7">
    <location>
        <begin position="61"/>
        <end position="79"/>
    </location>
</feature>
<dbReference type="NCBIfam" id="TIGR00784">
    <property type="entry name" value="citMHS"/>
    <property type="match status" value="2"/>
</dbReference>